<feature type="binding site" evidence="8">
    <location>
        <position position="64"/>
    </location>
    <ligand>
        <name>tRNA</name>
        <dbReference type="ChEBI" id="CHEBI:17843"/>
    </ligand>
</feature>
<comment type="catalytic activity">
    <reaction evidence="6 8">
        <text>an N-acyl-L-alpha-aminoacyl-tRNA + H2O = an N-acyl-L-amino acid + a tRNA + H(+)</text>
        <dbReference type="Rhea" id="RHEA:54448"/>
        <dbReference type="Rhea" id="RHEA-COMP:10123"/>
        <dbReference type="Rhea" id="RHEA-COMP:13883"/>
        <dbReference type="ChEBI" id="CHEBI:15377"/>
        <dbReference type="ChEBI" id="CHEBI:15378"/>
        <dbReference type="ChEBI" id="CHEBI:59874"/>
        <dbReference type="ChEBI" id="CHEBI:78442"/>
        <dbReference type="ChEBI" id="CHEBI:138191"/>
        <dbReference type="EC" id="3.1.1.29"/>
    </reaction>
</comment>
<dbReference type="GO" id="GO:0005737">
    <property type="term" value="C:cytoplasm"/>
    <property type="evidence" value="ECO:0007669"/>
    <property type="project" value="UniProtKB-SubCell"/>
</dbReference>
<keyword evidence="8" id="KW-0963">Cytoplasm</keyword>
<evidence type="ECO:0000256" key="7">
    <source>
        <dbReference type="ARBA" id="ARBA00050038"/>
    </source>
</evidence>
<dbReference type="InterPro" id="IPR018171">
    <property type="entry name" value="Pept_tRNA_hydro_CS"/>
</dbReference>
<accession>A0A923RPQ4</accession>
<dbReference type="Pfam" id="PF01195">
    <property type="entry name" value="Pept_tRNA_hydro"/>
    <property type="match status" value="1"/>
</dbReference>
<comment type="subunit">
    <text evidence="8">Monomer.</text>
</comment>
<dbReference type="AlphaFoldDB" id="A0A923RPQ4"/>
<feature type="site" description="Discriminates between blocked and unblocked aminoacyl-tRNA" evidence="8">
    <location>
        <position position="9"/>
    </location>
</feature>
<gene>
    <name evidence="8" type="primary">pth</name>
    <name evidence="9" type="ORF">H8S44_12385</name>
</gene>
<dbReference type="PROSITE" id="PS01196">
    <property type="entry name" value="PEPT_TRNA_HYDROL_2"/>
    <property type="match status" value="1"/>
</dbReference>
<feature type="binding site" evidence="8">
    <location>
        <position position="66"/>
    </location>
    <ligand>
        <name>tRNA</name>
        <dbReference type="ChEBI" id="CHEBI:17843"/>
    </ligand>
</feature>
<feature type="active site" description="Proton acceptor" evidence="8">
    <location>
        <position position="19"/>
    </location>
</feature>
<feature type="binding site" evidence="8">
    <location>
        <position position="113"/>
    </location>
    <ligand>
        <name>tRNA</name>
        <dbReference type="ChEBI" id="CHEBI:17843"/>
    </ligand>
</feature>
<evidence type="ECO:0000256" key="8">
    <source>
        <dbReference type="HAMAP-Rule" id="MF_00083"/>
    </source>
</evidence>
<evidence type="ECO:0000313" key="10">
    <source>
        <dbReference type="Proteomes" id="UP000649345"/>
    </source>
</evidence>
<evidence type="ECO:0000256" key="3">
    <source>
        <dbReference type="ARBA" id="ARBA00022801"/>
    </source>
</evidence>
<dbReference type="CDD" id="cd00462">
    <property type="entry name" value="PTH"/>
    <property type="match status" value="1"/>
</dbReference>
<evidence type="ECO:0000256" key="1">
    <source>
        <dbReference type="ARBA" id="ARBA00013260"/>
    </source>
</evidence>
<keyword evidence="3 8" id="KW-0378">Hydrolase</keyword>
<dbReference type="GO" id="GO:0000049">
    <property type="term" value="F:tRNA binding"/>
    <property type="evidence" value="ECO:0007669"/>
    <property type="project" value="UniProtKB-UniRule"/>
</dbReference>
<dbReference type="GO" id="GO:0006515">
    <property type="term" value="P:protein quality control for misfolded or incompletely synthesized proteins"/>
    <property type="evidence" value="ECO:0007669"/>
    <property type="project" value="UniProtKB-UniRule"/>
</dbReference>
<comment type="caution">
    <text evidence="9">The sequence shown here is derived from an EMBL/GenBank/DDBJ whole genome shotgun (WGS) entry which is preliminary data.</text>
</comment>
<evidence type="ECO:0000313" key="9">
    <source>
        <dbReference type="EMBL" id="MBC5660565.1"/>
    </source>
</evidence>
<dbReference type="PANTHER" id="PTHR17224">
    <property type="entry name" value="PEPTIDYL-TRNA HYDROLASE"/>
    <property type="match status" value="1"/>
</dbReference>
<comment type="function">
    <text evidence="8">Catalyzes the release of premature peptidyl moieties from peptidyl-tRNA molecules trapped in stalled 50S ribosomal subunits, and thus maintains levels of free tRNAs and 50S ribosomes.</text>
</comment>
<dbReference type="RefSeq" id="WP_186873734.1">
    <property type="nucleotide sequence ID" value="NZ_JACOOR010000007.1"/>
</dbReference>
<name>A0A923RPQ4_9FIRM</name>
<feature type="site" description="Stabilizes the basic form of H active site to accept a proton" evidence="8">
    <location>
        <position position="92"/>
    </location>
</feature>
<evidence type="ECO:0000256" key="5">
    <source>
        <dbReference type="ARBA" id="ARBA00038063"/>
    </source>
</evidence>
<comment type="similarity">
    <text evidence="5 8">Belongs to the PTH family.</text>
</comment>
<dbReference type="EMBL" id="JACOOR010000007">
    <property type="protein sequence ID" value="MBC5660565.1"/>
    <property type="molecule type" value="Genomic_DNA"/>
</dbReference>
<dbReference type="GO" id="GO:0072344">
    <property type="term" value="P:rescue of stalled ribosome"/>
    <property type="evidence" value="ECO:0007669"/>
    <property type="project" value="UniProtKB-UniRule"/>
</dbReference>
<dbReference type="PANTHER" id="PTHR17224:SF1">
    <property type="entry name" value="PEPTIDYL-TRNA HYDROLASE"/>
    <property type="match status" value="1"/>
</dbReference>
<evidence type="ECO:0000256" key="2">
    <source>
        <dbReference type="ARBA" id="ARBA00022555"/>
    </source>
</evidence>
<proteinExistence type="inferred from homology"/>
<protein>
    <recommendedName>
        <fullName evidence="7 8">Peptidyl-tRNA hydrolase</fullName>
        <shortName evidence="8">Pth</shortName>
        <ecNumber evidence="1 8">3.1.1.29</ecNumber>
    </recommendedName>
</protein>
<dbReference type="NCBIfam" id="TIGR00447">
    <property type="entry name" value="pth"/>
    <property type="match status" value="1"/>
</dbReference>
<keyword evidence="4 8" id="KW-0694">RNA-binding</keyword>
<dbReference type="EC" id="3.1.1.29" evidence="1 8"/>
<keyword evidence="2 8" id="KW-0820">tRNA-binding</keyword>
<dbReference type="Gene3D" id="3.40.50.1470">
    <property type="entry name" value="Peptidyl-tRNA hydrolase"/>
    <property type="match status" value="1"/>
</dbReference>
<dbReference type="SUPFAM" id="SSF53178">
    <property type="entry name" value="Peptidyl-tRNA hydrolase-like"/>
    <property type="match status" value="1"/>
</dbReference>
<evidence type="ECO:0000256" key="6">
    <source>
        <dbReference type="ARBA" id="ARBA00048707"/>
    </source>
</evidence>
<organism evidence="9 10">
    <name type="scientific">Anaerosacchariphilus hominis</name>
    <dbReference type="NCBI Taxonomy" id="2763017"/>
    <lineage>
        <taxon>Bacteria</taxon>
        <taxon>Bacillati</taxon>
        <taxon>Bacillota</taxon>
        <taxon>Clostridia</taxon>
        <taxon>Lachnospirales</taxon>
        <taxon>Lachnospiraceae</taxon>
        <taxon>Anaerosacchariphilus</taxon>
    </lineage>
</organism>
<evidence type="ECO:0000256" key="4">
    <source>
        <dbReference type="ARBA" id="ARBA00022884"/>
    </source>
</evidence>
<dbReference type="InterPro" id="IPR036416">
    <property type="entry name" value="Pept_tRNA_hydro_sf"/>
</dbReference>
<dbReference type="Proteomes" id="UP000649345">
    <property type="component" value="Unassembled WGS sequence"/>
</dbReference>
<reference evidence="9" key="1">
    <citation type="submission" date="2020-08" db="EMBL/GenBank/DDBJ databases">
        <title>Genome public.</title>
        <authorList>
            <person name="Liu C."/>
            <person name="Sun Q."/>
        </authorList>
    </citation>
    <scope>NUCLEOTIDE SEQUENCE</scope>
    <source>
        <strain evidence="9">NSJ-68</strain>
    </source>
</reference>
<dbReference type="HAMAP" id="MF_00083">
    <property type="entry name" value="Pept_tRNA_hydro_bact"/>
    <property type="match status" value="1"/>
</dbReference>
<sequence length="194" mass="21821">MYLIAGLGNPTRQYEHTRHNIGFDAITYLADRYHIMMNTKKFQGICGSGVIEGQKVLLLKPQTYMNLSGNSVGEAANFYKLDPTTEVIVIYDDIALDPGFIRVRKKGSAGGHNGIKDIIAHLGTQEFQRIRIGVGEKPKDYDLADYVLGRFTAEDRKKVEEAMEQAADAVSLMVQERTDEAMNLYNKKKQDTQE</sequence>
<dbReference type="FunFam" id="3.40.50.1470:FF:000001">
    <property type="entry name" value="Peptidyl-tRNA hydrolase"/>
    <property type="match status" value="1"/>
</dbReference>
<keyword evidence="10" id="KW-1185">Reference proteome</keyword>
<dbReference type="InterPro" id="IPR001328">
    <property type="entry name" value="Pept_tRNA_hydro"/>
</dbReference>
<feature type="binding site" evidence="8">
    <location>
        <position position="14"/>
    </location>
    <ligand>
        <name>tRNA</name>
        <dbReference type="ChEBI" id="CHEBI:17843"/>
    </ligand>
</feature>
<comment type="function">
    <text evidence="8">Hydrolyzes ribosome-free peptidyl-tRNAs (with 1 or more amino acids incorporated), which drop off the ribosome during protein synthesis, or as a result of ribosome stalling.</text>
</comment>
<dbReference type="GO" id="GO:0004045">
    <property type="term" value="F:peptidyl-tRNA hydrolase activity"/>
    <property type="evidence" value="ECO:0007669"/>
    <property type="project" value="UniProtKB-UniRule"/>
</dbReference>
<comment type="subcellular location">
    <subcellularLocation>
        <location evidence="8">Cytoplasm</location>
    </subcellularLocation>
</comment>